<dbReference type="EMBL" id="CAXKWB010026121">
    <property type="protein sequence ID" value="CAL4129549.1"/>
    <property type="molecule type" value="Genomic_DNA"/>
</dbReference>
<name>A0AAV2RKC3_MEGNR</name>
<dbReference type="AlphaFoldDB" id="A0AAV2RKC3"/>
<feature type="domain" description="Alpha-N-acetylglucosaminidase tim-barrel" evidence="2">
    <location>
        <begin position="7"/>
        <end position="96"/>
    </location>
</feature>
<feature type="region of interest" description="Disordered" evidence="1">
    <location>
        <begin position="460"/>
        <end position="485"/>
    </location>
</feature>
<organism evidence="4 5">
    <name type="scientific">Meganyctiphanes norvegica</name>
    <name type="common">Northern krill</name>
    <name type="synonym">Thysanopoda norvegica</name>
    <dbReference type="NCBI Taxonomy" id="48144"/>
    <lineage>
        <taxon>Eukaryota</taxon>
        <taxon>Metazoa</taxon>
        <taxon>Ecdysozoa</taxon>
        <taxon>Arthropoda</taxon>
        <taxon>Crustacea</taxon>
        <taxon>Multicrustacea</taxon>
        <taxon>Malacostraca</taxon>
        <taxon>Eumalacostraca</taxon>
        <taxon>Eucarida</taxon>
        <taxon>Euphausiacea</taxon>
        <taxon>Euphausiidae</taxon>
        <taxon>Meganyctiphanes</taxon>
    </lineage>
</organism>
<dbReference type="PANTHER" id="PTHR12872">
    <property type="entry name" value="ALPHA-N-ACETYLGLUCOSAMINIDASE"/>
    <property type="match status" value="1"/>
</dbReference>
<proteinExistence type="predicted"/>
<sequence length="506" mass="58195">MDVLTSMGKMIVLDLGAEYKPMYLKFESFYGQPFIFCMLHNYGGVQGLFGAVDSLLKNLIAARAYPNVSMVGTGLTPEGINQNYVMYDLMNEQAWRTGPLNITTWSDNYAQRRYGSDEPRLATAWGILMRSVYNCTANIRFHGRHVITRRPNMHLKLLEWYSISDVLTAWDLMVEVANERYNDRVHPSVDVHHNTIVVPEPMQEGHTTAVAEQPTFQHDLVDVTRQVLQILGGHMIINIQTAFRNKVELAVEVLGLLLEDLLEDLDTLLGSSPDFLLGAWMDQAQQWATNEKERELYLYNALNQITLWGPDGEIHDYAIKQWNGVVGGYLKPRWTLFVSHLLASLREDRPYNQTAFESEVFTLVEDPFSRATNASYPSAAQGDAVSLVLALHEKYRNVFRMEAFMKLHRPQESASWWENEDLFLNDVESFVSLKEKAKENLEMATLQNLQDPEILTVVGDQNEEEDLDQEQEDQPLRRMLQEDDDDLTMEDVYQFLSYLPPPRRLT</sequence>
<evidence type="ECO:0000259" key="3">
    <source>
        <dbReference type="Pfam" id="PF12972"/>
    </source>
</evidence>
<evidence type="ECO:0000259" key="2">
    <source>
        <dbReference type="Pfam" id="PF05089"/>
    </source>
</evidence>
<dbReference type="Pfam" id="PF12972">
    <property type="entry name" value="NAGLU_C"/>
    <property type="match status" value="2"/>
</dbReference>
<gene>
    <name evidence="4" type="ORF">MNOR_LOCUS26316</name>
</gene>
<reference evidence="4 5" key="1">
    <citation type="submission" date="2024-05" db="EMBL/GenBank/DDBJ databases">
        <authorList>
            <person name="Wallberg A."/>
        </authorList>
    </citation>
    <scope>NUCLEOTIDE SEQUENCE [LARGE SCALE GENOMIC DNA]</scope>
</reference>
<comment type="caution">
    <text evidence="4">The sequence shown here is derived from an EMBL/GenBank/DDBJ whole genome shotgun (WGS) entry which is preliminary data.</text>
</comment>
<dbReference type="Proteomes" id="UP001497623">
    <property type="component" value="Unassembled WGS sequence"/>
</dbReference>
<dbReference type="PANTHER" id="PTHR12872:SF1">
    <property type="entry name" value="ALPHA-N-ACETYLGLUCOSAMINIDASE"/>
    <property type="match status" value="1"/>
</dbReference>
<dbReference type="Pfam" id="PF05089">
    <property type="entry name" value="NAGLU"/>
    <property type="match status" value="1"/>
</dbReference>
<dbReference type="InterPro" id="IPR024733">
    <property type="entry name" value="NAGLU_tim-barrel"/>
</dbReference>
<dbReference type="Gene3D" id="3.20.20.80">
    <property type="entry name" value="Glycosidases"/>
    <property type="match status" value="1"/>
</dbReference>
<dbReference type="InterPro" id="IPR024732">
    <property type="entry name" value="NAGLU_C"/>
</dbReference>
<dbReference type="Gene3D" id="1.20.120.670">
    <property type="entry name" value="N-acetyl-b-d-glucoasminidase"/>
    <property type="match status" value="1"/>
</dbReference>
<feature type="domain" description="Alpha-N-acetylglucosaminidase C-terminal" evidence="3">
    <location>
        <begin position="210"/>
        <end position="394"/>
    </location>
</feature>
<feature type="domain" description="Alpha-N-acetylglucosaminidase C-terminal" evidence="3">
    <location>
        <begin position="105"/>
        <end position="181"/>
    </location>
</feature>
<dbReference type="InterPro" id="IPR007781">
    <property type="entry name" value="NAGLU"/>
</dbReference>
<protein>
    <submittedName>
        <fullName evidence="4">Uncharacterized protein</fullName>
    </submittedName>
</protein>
<feature type="compositionally biased region" description="Acidic residues" evidence="1">
    <location>
        <begin position="461"/>
        <end position="473"/>
    </location>
</feature>
<evidence type="ECO:0000256" key="1">
    <source>
        <dbReference type="SAM" id="MobiDB-lite"/>
    </source>
</evidence>
<feature type="non-terminal residue" evidence="4">
    <location>
        <position position="506"/>
    </location>
</feature>
<evidence type="ECO:0000313" key="4">
    <source>
        <dbReference type="EMBL" id="CAL4129549.1"/>
    </source>
</evidence>
<accession>A0AAV2RKC3</accession>
<keyword evidence="5" id="KW-1185">Reference proteome</keyword>
<evidence type="ECO:0000313" key="5">
    <source>
        <dbReference type="Proteomes" id="UP001497623"/>
    </source>
</evidence>